<keyword evidence="2" id="KW-1185">Reference proteome</keyword>
<evidence type="ECO:0000313" key="1">
    <source>
        <dbReference type="EMBL" id="AWA30216.1"/>
    </source>
</evidence>
<reference evidence="1 2" key="1">
    <citation type="submission" date="2018-04" db="EMBL/GenBank/DDBJ databases">
        <title>Genome sequencing of Flavobacterium sp. HYN0048.</title>
        <authorList>
            <person name="Yi H."/>
            <person name="Baek C."/>
        </authorList>
    </citation>
    <scope>NUCLEOTIDE SEQUENCE [LARGE SCALE GENOMIC DNA]</scope>
    <source>
        <strain evidence="1 2">HYN0048</strain>
    </source>
</reference>
<dbReference type="KEGG" id="fmg:HYN48_09055"/>
<dbReference type="RefSeq" id="WP_108370852.1">
    <property type="nucleotide sequence ID" value="NZ_CP028811.1"/>
</dbReference>
<dbReference type="Proteomes" id="UP000244193">
    <property type="component" value="Chromosome"/>
</dbReference>
<dbReference type="SUPFAM" id="SSF49464">
    <property type="entry name" value="Carboxypeptidase regulatory domain-like"/>
    <property type="match status" value="1"/>
</dbReference>
<dbReference type="AlphaFoldDB" id="A0A2S0REW3"/>
<evidence type="ECO:0008006" key="3">
    <source>
        <dbReference type="Google" id="ProtNLM"/>
    </source>
</evidence>
<gene>
    <name evidence="1" type="ORF">HYN48_09055</name>
</gene>
<proteinExistence type="predicted"/>
<dbReference type="EMBL" id="CP028811">
    <property type="protein sequence ID" value="AWA30216.1"/>
    <property type="molecule type" value="Genomic_DNA"/>
</dbReference>
<dbReference type="InterPro" id="IPR008969">
    <property type="entry name" value="CarboxyPept-like_regulatory"/>
</dbReference>
<dbReference type="OrthoDB" id="1325392at2"/>
<protein>
    <recommendedName>
        <fullName evidence="3">Carboxypeptidase regulatory-like domain-containing protein</fullName>
    </recommendedName>
</protein>
<name>A0A2S0REW3_9FLAO</name>
<evidence type="ECO:0000313" key="2">
    <source>
        <dbReference type="Proteomes" id="UP000244193"/>
    </source>
</evidence>
<organism evidence="1 2">
    <name type="scientific">Flavobacterium magnum</name>
    <dbReference type="NCBI Taxonomy" id="2162713"/>
    <lineage>
        <taxon>Bacteria</taxon>
        <taxon>Pseudomonadati</taxon>
        <taxon>Bacteroidota</taxon>
        <taxon>Flavobacteriia</taxon>
        <taxon>Flavobacteriales</taxon>
        <taxon>Flavobacteriaceae</taxon>
        <taxon>Flavobacterium</taxon>
    </lineage>
</organism>
<accession>A0A2S0REW3</accession>
<sequence length="298" mass="32709">MNGKQKNKLASYIVTAAIETEADPAILAQMPDALLHLAALRAAIAKIEQASAAQLHYAQRATGNKNEARLALEEAVFNGTAALCALCTRLKDVTLAEEWNLSVNTLQKMRDHNLFATATNLVTAMQPYATELEAYGIPKNSNSAFTDTIALFGALMPKPRENQLSEKEASLQLLEGFNDAQAAATGLDTLANMLRKREPAFYADYRNRRTALKTPARPYAATGNVTDNAGNPLRYVSVAIDGLPDAVRTTNKGNFRFQTLPDGVHTLHFRLHGYQDQSHAISVNQHRSDRMTIELRES</sequence>
<dbReference type="Pfam" id="PF13620">
    <property type="entry name" value="CarboxypepD_reg"/>
    <property type="match status" value="1"/>
</dbReference>
<dbReference type="Gene3D" id="2.60.40.1120">
    <property type="entry name" value="Carboxypeptidase-like, regulatory domain"/>
    <property type="match status" value="1"/>
</dbReference>